<keyword evidence="4" id="KW-1185">Reference proteome</keyword>
<accession>A0A853C0I0</accession>
<sequence length="258" mass="28450">MPRTLRAVALICLTAVAVALPASANAERWTTTDPREDVRGVQFTPEPPPCGTHAEIVATEATNEDITRLRVRHTRTHVHLRARFRDLDEALEQNVTFHLATDDNAWMLDILRWQRNDGTFRRVQSFLAQTPEEPEPEDIDECGGYMIGMIGINCRTSPEIDHEADVITAAIPRRCVSNPRWVRAGVENYGDSEVGGTPTFLHDQWGDAADTDSLIVSPLGARVRAPRGADVRQTAGPAPTSGRAVGLVGGPGYRWVRQ</sequence>
<comment type="caution">
    <text evidence="3">The sequence shown here is derived from an EMBL/GenBank/DDBJ whole genome shotgun (WGS) entry which is preliminary data.</text>
</comment>
<reference evidence="3 4" key="1">
    <citation type="submission" date="2020-07" db="EMBL/GenBank/DDBJ databases">
        <title>Sequencing the genomes of 1000 actinobacteria strains.</title>
        <authorList>
            <person name="Klenk H.-P."/>
        </authorList>
    </citation>
    <scope>NUCLEOTIDE SEQUENCE [LARGE SCALE GENOMIC DNA]</scope>
    <source>
        <strain evidence="3 4">DSM 103833</strain>
    </source>
</reference>
<feature type="region of interest" description="Disordered" evidence="1">
    <location>
        <begin position="27"/>
        <end position="50"/>
    </location>
</feature>
<evidence type="ECO:0008006" key="5">
    <source>
        <dbReference type="Google" id="ProtNLM"/>
    </source>
</evidence>
<name>A0A853C0I0_9ACTN</name>
<dbReference type="EMBL" id="JACCFP010000001">
    <property type="protein sequence ID" value="NYJ00879.1"/>
    <property type="molecule type" value="Genomic_DNA"/>
</dbReference>
<feature type="chain" id="PRO_5032485320" description="Secreted protein" evidence="2">
    <location>
        <begin position="25"/>
        <end position="258"/>
    </location>
</feature>
<evidence type="ECO:0000313" key="4">
    <source>
        <dbReference type="Proteomes" id="UP000530424"/>
    </source>
</evidence>
<feature type="signal peptide" evidence="2">
    <location>
        <begin position="1"/>
        <end position="24"/>
    </location>
</feature>
<gene>
    <name evidence="3" type="ORF">HNR19_001577</name>
</gene>
<evidence type="ECO:0000256" key="2">
    <source>
        <dbReference type="SAM" id="SignalP"/>
    </source>
</evidence>
<protein>
    <recommendedName>
        <fullName evidence="5">Secreted protein</fullName>
    </recommendedName>
</protein>
<evidence type="ECO:0000313" key="3">
    <source>
        <dbReference type="EMBL" id="NYJ00879.1"/>
    </source>
</evidence>
<dbReference type="RefSeq" id="WP_179667414.1">
    <property type="nucleotide sequence ID" value="NZ_JACCFP010000001.1"/>
</dbReference>
<keyword evidence="2" id="KW-0732">Signal</keyword>
<proteinExistence type="predicted"/>
<evidence type="ECO:0000256" key="1">
    <source>
        <dbReference type="SAM" id="MobiDB-lite"/>
    </source>
</evidence>
<dbReference type="AlphaFoldDB" id="A0A853C0I0"/>
<dbReference type="Proteomes" id="UP000530424">
    <property type="component" value="Unassembled WGS sequence"/>
</dbReference>
<organism evidence="3 4">
    <name type="scientific">Nocardioides thalensis</name>
    <dbReference type="NCBI Taxonomy" id="1914755"/>
    <lineage>
        <taxon>Bacteria</taxon>
        <taxon>Bacillati</taxon>
        <taxon>Actinomycetota</taxon>
        <taxon>Actinomycetes</taxon>
        <taxon>Propionibacteriales</taxon>
        <taxon>Nocardioidaceae</taxon>
        <taxon>Nocardioides</taxon>
    </lineage>
</organism>